<feature type="domain" description="MotA/TolQ/ExbB proton channel" evidence="15">
    <location>
        <begin position="196"/>
        <end position="300"/>
    </location>
</feature>
<feature type="transmembrane region" description="Helical" evidence="13">
    <location>
        <begin position="221"/>
        <end position="248"/>
    </location>
</feature>
<dbReference type="InterPro" id="IPR002898">
    <property type="entry name" value="MotA_ExbB_proton_chnl"/>
</dbReference>
<keyword evidence="9 13" id="KW-1133">Transmembrane helix</keyword>
<evidence type="ECO:0000313" key="16">
    <source>
        <dbReference type="EMBL" id="MDR7089639.1"/>
    </source>
</evidence>
<feature type="transmembrane region" description="Helical" evidence="13">
    <location>
        <begin position="268"/>
        <end position="289"/>
    </location>
</feature>
<feature type="signal peptide" evidence="14">
    <location>
        <begin position="1"/>
        <end position="28"/>
    </location>
</feature>
<dbReference type="Proteomes" id="UP001253595">
    <property type="component" value="Unassembled WGS sequence"/>
</dbReference>
<dbReference type="InterPro" id="IPR050790">
    <property type="entry name" value="ExbB/TolQ_transport"/>
</dbReference>
<comment type="subcellular location">
    <subcellularLocation>
        <location evidence="1">Cell inner membrane</location>
        <topology evidence="1">Multi-pass membrane protein</topology>
    </subcellularLocation>
    <subcellularLocation>
        <location evidence="12">Membrane</location>
        <topology evidence="12">Multi-pass membrane protein</topology>
    </subcellularLocation>
</comment>
<feature type="chain" id="PRO_5045332183" description="Biopolymer transport protein ExbB" evidence="14">
    <location>
        <begin position="29"/>
        <end position="323"/>
    </location>
</feature>
<evidence type="ECO:0000256" key="14">
    <source>
        <dbReference type="SAM" id="SignalP"/>
    </source>
</evidence>
<keyword evidence="7 13" id="KW-0812">Transmembrane</keyword>
<comment type="subunit">
    <text evidence="2">The accessory proteins ExbB and ExbD seem to form a complex with TonB.</text>
</comment>
<dbReference type="RefSeq" id="WP_310071047.1">
    <property type="nucleotide sequence ID" value="NZ_JAVDVX010000002.1"/>
</dbReference>
<evidence type="ECO:0000256" key="7">
    <source>
        <dbReference type="ARBA" id="ARBA00022692"/>
    </source>
</evidence>
<keyword evidence="4 12" id="KW-0813">Transport</keyword>
<evidence type="ECO:0000256" key="2">
    <source>
        <dbReference type="ARBA" id="ARBA00011471"/>
    </source>
</evidence>
<feature type="transmembrane region" description="Helical" evidence="13">
    <location>
        <begin position="115"/>
        <end position="136"/>
    </location>
</feature>
<evidence type="ECO:0000256" key="1">
    <source>
        <dbReference type="ARBA" id="ARBA00004429"/>
    </source>
</evidence>
<keyword evidence="6" id="KW-0997">Cell inner membrane</keyword>
<keyword evidence="10 13" id="KW-0472">Membrane</keyword>
<evidence type="ECO:0000256" key="10">
    <source>
        <dbReference type="ARBA" id="ARBA00023136"/>
    </source>
</evidence>
<keyword evidence="8 12" id="KW-0653">Protein transport</keyword>
<keyword evidence="17" id="KW-1185">Reference proteome</keyword>
<evidence type="ECO:0000256" key="4">
    <source>
        <dbReference type="ARBA" id="ARBA00022448"/>
    </source>
</evidence>
<sequence>MKTKFSTSIVLQLVLLLGAPLYVTAVYAQDTTTDVSVTVAPVDTSVQPGDAAAEATAIDASMVTPEQATDGAARIDTSSVATSDAAANAATTAEAATAEAHSQYGLGALWAQGDVIARGTLIIMILMSAATWYVLVTKLIQQQGLLSQAKASRKFWEAKEMAEGLNTYKSDSAFRAVAEDGILAVKQHNSRNGEKIELSEWLALQLQRSVERVSSQLQNGLSLLATVGSCSPFVGLFGTVWGIYHALIAIGLAGQASIDKVAGPVGEALIMTAIGLAVAVPAVLGYNWLVRRNKVIVDSLRNFAADMHANLAMGVRGGQNNQA</sequence>
<organism evidence="16 17">
    <name type="scientific">Cellvibrio fibrivorans</name>
    <dbReference type="NCBI Taxonomy" id="126350"/>
    <lineage>
        <taxon>Bacteria</taxon>
        <taxon>Pseudomonadati</taxon>
        <taxon>Pseudomonadota</taxon>
        <taxon>Gammaproteobacteria</taxon>
        <taxon>Cellvibrionales</taxon>
        <taxon>Cellvibrionaceae</taxon>
        <taxon>Cellvibrio</taxon>
    </lineage>
</organism>
<evidence type="ECO:0000256" key="6">
    <source>
        <dbReference type="ARBA" id="ARBA00022519"/>
    </source>
</evidence>
<dbReference type="PANTHER" id="PTHR30625:SF14">
    <property type="entry name" value="BIOPOLYMER TRANSPORT PROTEIN EXBB"/>
    <property type="match status" value="1"/>
</dbReference>
<comment type="function">
    <text evidence="11">Involved in the TonB-dependent energy-dependent transport of various receptor-bound substrates. Protects ExbD from proteolytic degradation and functionally stabilizes TonB.</text>
</comment>
<evidence type="ECO:0000256" key="8">
    <source>
        <dbReference type="ARBA" id="ARBA00022927"/>
    </source>
</evidence>
<evidence type="ECO:0000256" key="5">
    <source>
        <dbReference type="ARBA" id="ARBA00022475"/>
    </source>
</evidence>
<evidence type="ECO:0000256" key="9">
    <source>
        <dbReference type="ARBA" id="ARBA00022989"/>
    </source>
</evidence>
<evidence type="ECO:0000256" key="13">
    <source>
        <dbReference type="SAM" id="Phobius"/>
    </source>
</evidence>
<dbReference type="Pfam" id="PF01618">
    <property type="entry name" value="MotA_ExbB"/>
    <property type="match status" value="1"/>
</dbReference>
<protein>
    <recommendedName>
        <fullName evidence="3">Biopolymer transport protein ExbB</fullName>
    </recommendedName>
</protein>
<evidence type="ECO:0000256" key="12">
    <source>
        <dbReference type="RuleBase" id="RU004057"/>
    </source>
</evidence>
<evidence type="ECO:0000256" key="3">
    <source>
        <dbReference type="ARBA" id="ARBA00022093"/>
    </source>
</evidence>
<evidence type="ECO:0000313" key="17">
    <source>
        <dbReference type="Proteomes" id="UP001253595"/>
    </source>
</evidence>
<comment type="similarity">
    <text evidence="12">Belongs to the exbB/tolQ family.</text>
</comment>
<dbReference type="PANTHER" id="PTHR30625">
    <property type="entry name" value="PROTEIN TOLQ"/>
    <property type="match status" value="1"/>
</dbReference>
<comment type="caution">
    <text evidence="16">The sequence shown here is derived from an EMBL/GenBank/DDBJ whole genome shotgun (WGS) entry which is preliminary data.</text>
</comment>
<proteinExistence type="inferred from homology"/>
<name>A0ABU1UWS5_9GAMM</name>
<accession>A0ABU1UWS5</accession>
<evidence type="ECO:0000259" key="15">
    <source>
        <dbReference type="Pfam" id="PF01618"/>
    </source>
</evidence>
<evidence type="ECO:0000256" key="11">
    <source>
        <dbReference type="ARBA" id="ARBA00024816"/>
    </source>
</evidence>
<dbReference type="EMBL" id="JAVDVX010000002">
    <property type="protein sequence ID" value="MDR7089639.1"/>
    <property type="molecule type" value="Genomic_DNA"/>
</dbReference>
<keyword evidence="5" id="KW-1003">Cell membrane</keyword>
<keyword evidence="14" id="KW-0732">Signal</keyword>
<gene>
    <name evidence="16" type="ORF">J2X05_001645</name>
</gene>
<reference evidence="16 17" key="1">
    <citation type="submission" date="2023-07" db="EMBL/GenBank/DDBJ databases">
        <title>Sorghum-associated microbial communities from plants grown in Nebraska, USA.</title>
        <authorList>
            <person name="Schachtman D."/>
        </authorList>
    </citation>
    <scope>NUCLEOTIDE SEQUENCE [LARGE SCALE GENOMIC DNA]</scope>
    <source>
        <strain evidence="16 17">BE190</strain>
    </source>
</reference>